<proteinExistence type="predicted"/>
<feature type="region of interest" description="Disordered" evidence="1">
    <location>
        <begin position="365"/>
        <end position="422"/>
    </location>
</feature>
<comment type="caution">
    <text evidence="3">The sequence shown here is derived from an EMBL/GenBank/DDBJ whole genome shotgun (WGS) entry which is preliminary data.</text>
</comment>
<gene>
    <name evidence="3" type="ORF">CLV40_12476</name>
</gene>
<sequence>MRAMSSRAVLIGVSSYHDERLPGIPVVPRCLNDLARVFADLAPSVLLDQPDLSALSAGLTAAMAGVEDVLLVYYIGHGIVGRKHELYLGMPGTDFDHPVFGSLPYEALRERVLDSPAATKIVILDCCFSGRALGEPLADPAGAVVGQLAIDGTYLLTSTESNRVSLILPGESHTAFTGRLLRILDSGIPAAGDYLTIDEVYRQLLASMISEGLPRPQKRGTRTADRYPIALNRAATADTVEALRDRLTGALAHARAAGWPAAVSDLQDIYTRQSRLLAAGDLELLRTRAHLLFAQAATGDREEYGGLINDLSSVQQGVLGEYKHPDLLITYLYMSVCLATVEDGRDEAVQLLHVTVPAFRRLYGYGTPPHQPRPPHPGPLPRAHARRGRRQPPRSDQPARGSGGHPRRHPLLHRPPARPNPG</sequence>
<name>A0A2S6GF31_9PSEU</name>
<protein>
    <submittedName>
        <fullName evidence="3">Caspase domain-containing protein</fullName>
    </submittedName>
</protein>
<organism evidence="3 4">
    <name type="scientific">Actinokineospora auranticolor</name>
    <dbReference type="NCBI Taxonomy" id="155976"/>
    <lineage>
        <taxon>Bacteria</taxon>
        <taxon>Bacillati</taxon>
        <taxon>Actinomycetota</taxon>
        <taxon>Actinomycetes</taxon>
        <taxon>Pseudonocardiales</taxon>
        <taxon>Pseudonocardiaceae</taxon>
        <taxon>Actinokineospora</taxon>
    </lineage>
</organism>
<evidence type="ECO:0000313" key="4">
    <source>
        <dbReference type="Proteomes" id="UP000239203"/>
    </source>
</evidence>
<dbReference type="GO" id="GO:0004197">
    <property type="term" value="F:cysteine-type endopeptidase activity"/>
    <property type="evidence" value="ECO:0007669"/>
    <property type="project" value="InterPro"/>
</dbReference>
<dbReference type="NCBIfam" id="NF047832">
    <property type="entry name" value="caspase_w_EACC1"/>
    <property type="match status" value="1"/>
</dbReference>
<evidence type="ECO:0000259" key="2">
    <source>
        <dbReference type="Pfam" id="PF00656"/>
    </source>
</evidence>
<dbReference type="InterPro" id="IPR011600">
    <property type="entry name" value="Pept_C14_caspase"/>
</dbReference>
<keyword evidence="4" id="KW-1185">Reference proteome</keyword>
<reference evidence="3 4" key="1">
    <citation type="submission" date="2018-02" db="EMBL/GenBank/DDBJ databases">
        <title>Genomic Encyclopedia of Archaeal and Bacterial Type Strains, Phase II (KMG-II): from individual species to whole genera.</title>
        <authorList>
            <person name="Goeker M."/>
        </authorList>
    </citation>
    <scope>NUCLEOTIDE SEQUENCE [LARGE SCALE GENOMIC DNA]</scope>
    <source>
        <strain evidence="3 4">YU 961-1</strain>
    </source>
</reference>
<dbReference type="Pfam" id="PF00656">
    <property type="entry name" value="Peptidase_C14"/>
    <property type="match status" value="1"/>
</dbReference>
<dbReference type="GO" id="GO:0006508">
    <property type="term" value="P:proteolysis"/>
    <property type="evidence" value="ECO:0007669"/>
    <property type="project" value="InterPro"/>
</dbReference>
<feature type="compositionally biased region" description="Basic residues" evidence="1">
    <location>
        <begin position="405"/>
        <end position="416"/>
    </location>
</feature>
<dbReference type="SUPFAM" id="SSF52129">
    <property type="entry name" value="Caspase-like"/>
    <property type="match status" value="1"/>
</dbReference>
<feature type="compositionally biased region" description="Pro residues" evidence="1">
    <location>
        <begin position="369"/>
        <end position="380"/>
    </location>
</feature>
<dbReference type="EMBL" id="PTIX01000024">
    <property type="protein sequence ID" value="PPK63832.1"/>
    <property type="molecule type" value="Genomic_DNA"/>
</dbReference>
<dbReference type="Gene3D" id="3.40.50.1460">
    <property type="match status" value="1"/>
</dbReference>
<dbReference type="InterPro" id="IPR029030">
    <property type="entry name" value="Caspase-like_dom_sf"/>
</dbReference>
<feature type="compositionally biased region" description="Basic residues" evidence="1">
    <location>
        <begin position="383"/>
        <end position="392"/>
    </location>
</feature>
<dbReference type="Proteomes" id="UP000239203">
    <property type="component" value="Unassembled WGS sequence"/>
</dbReference>
<dbReference type="AlphaFoldDB" id="A0A2S6GF31"/>
<feature type="domain" description="Peptidase C14 caspase" evidence="2">
    <location>
        <begin position="7"/>
        <end position="188"/>
    </location>
</feature>
<evidence type="ECO:0000313" key="3">
    <source>
        <dbReference type="EMBL" id="PPK63832.1"/>
    </source>
</evidence>
<evidence type="ECO:0000256" key="1">
    <source>
        <dbReference type="SAM" id="MobiDB-lite"/>
    </source>
</evidence>
<accession>A0A2S6GF31</accession>